<evidence type="ECO:0000313" key="1">
    <source>
        <dbReference type="EMBL" id="EGJ29235.1"/>
    </source>
</evidence>
<keyword evidence="2" id="KW-1185">Reference proteome</keyword>
<gene>
    <name evidence="1" type="ORF">LYNGBM3L_64770</name>
</gene>
<dbReference type="Proteomes" id="UP000003959">
    <property type="component" value="Unassembled WGS sequence"/>
</dbReference>
<name>F4Y1U3_9CYAN</name>
<dbReference type="HOGENOM" id="CLU_3292578_0_0_3"/>
<accession>F4Y1U3</accession>
<reference evidence="2" key="1">
    <citation type="journal article" date="2011" name="Proc. Natl. Acad. Sci. U.S.A.">
        <title>Genomic insights into the physiology and ecology of the marine filamentous cyanobacterium Lyngbya majuscula.</title>
        <authorList>
            <person name="Jones A.C."/>
            <person name="Monroe E.A."/>
            <person name="Podell S."/>
            <person name="Hess W.R."/>
            <person name="Klages S."/>
            <person name="Esquenazi E."/>
            <person name="Niessen S."/>
            <person name="Hoover H."/>
            <person name="Rothmann M."/>
            <person name="Lasken R.S."/>
            <person name="Yates J.R.III."/>
            <person name="Reinhardt R."/>
            <person name="Kube M."/>
            <person name="Burkart M.D."/>
            <person name="Allen E.E."/>
            <person name="Dorrestein P.C."/>
            <person name="Gerwick W.H."/>
            <person name="Gerwick L."/>
        </authorList>
    </citation>
    <scope>NUCLEOTIDE SEQUENCE [LARGE SCALE GENOMIC DNA]</scope>
    <source>
        <strain evidence="2">3L</strain>
    </source>
</reference>
<dbReference type="AlphaFoldDB" id="F4Y1U3"/>
<evidence type="ECO:0000313" key="2">
    <source>
        <dbReference type="Proteomes" id="UP000003959"/>
    </source>
</evidence>
<organism evidence="1 2">
    <name type="scientific">Moorena producens 3L</name>
    <dbReference type="NCBI Taxonomy" id="489825"/>
    <lineage>
        <taxon>Bacteria</taxon>
        <taxon>Bacillati</taxon>
        <taxon>Cyanobacteriota</taxon>
        <taxon>Cyanophyceae</taxon>
        <taxon>Coleofasciculales</taxon>
        <taxon>Coleofasciculaceae</taxon>
        <taxon>Moorena</taxon>
    </lineage>
</organism>
<protein>
    <submittedName>
        <fullName evidence="1">Uncharacterized protein</fullName>
    </submittedName>
</protein>
<dbReference type="EMBL" id="GL890970">
    <property type="protein sequence ID" value="EGJ29235.1"/>
    <property type="molecule type" value="Genomic_DNA"/>
</dbReference>
<sequence length="40" mass="4323">MVRLTLLTGSDGLELDVGVELDPGANPLVMAINRRRDDIS</sequence>
<proteinExistence type="predicted"/>